<dbReference type="Pfam" id="PF00593">
    <property type="entry name" value="TonB_dep_Rec_b-barrel"/>
    <property type="match status" value="1"/>
</dbReference>
<reference evidence="13 14" key="1">
    <citation type="submission" date="2017-02" db="EMBL/GenBank/DDBJ databases">
        <title>Whole genome sequencing of Rhodanobacter lindaniclasticus DSM 17932.</title>
        <authorList>
            <person name="Kumar S."/>
            <person name="Patil P."/>
            <person name="Patil P.B."/>
        </authorList>
    </citation>
    <scope>NUCLEOTIDE SEQUENCE [LARGE SCALE GENOMIC DNA]</scope>
    <source>
        <strain evidence="13 14">DSM 17932</strain>
    </source>
</reference>
<dbReference type="InterPro" id="IPR012910">
    <property type="entry name" value="Plug_dom"/>
</dbReference>
<dbReference type="Pfam" id="PF07715">
    <property type="entry name" value="Plug"/>
    <property type="match status" value="1"/>
</dbReference>
<evidence type="ECO:0000256" key="1">
    <source>
        <dbReference type="ARBA" id="ARBA00004571"/>
    </source>
</evidence>
<dbReference type="GO" id="GO:0009279">
    <property type="term" value="C:cell outer membrane"/>
    <property type="evidence" value="ECO:0007669"/>
    <property type="project" value="UniProtKB-SubCell"/>
</dbReference>
<evidence type="ECO:0000256" key="10">
    <source>
        <dbReference type="SAM" id="SignalP"/>
    </source>
</evidence>
<evidence type="ECO:0000313" key="13">
    <source>
        <dbReference type="EMBL" id="THD05767.1"/>
    </source>
</evidence>
<feature type="domain" description="TonB-dependent receptor plug" evidence="12">
    <location>
        <begin position="112"/>
        <end position="190"/>
    </location>
</feature>
<name>A0A4S3KBK6_9GAMM</name>
<keyword evidence="13" id="KW-0675">Receptor</keyword>
<dbReference type="InterPro" id="IPR000531">
    <property type="entry name" value="Beta-barrel_TonB"/>
</dbReference>
<keyword evidence="4 8" id="KW-0812">Transmembrane</keyword>
<keyword evidence="7 8" id="KW-0998">Cell outer membrane</keyword>
<dbReference type="InterPro" id="IPR036942">
    <property type="entry name" value="Beta-barrel_TonB_sf"/>
</dbReference>
<comment type="caution">
    <text evidence="13">The sequence shown here is derived from an EMBL/GenBank/DDBJ whole genome shotgun (WGS) entry which is preliminary data.</text>
</comment>
<accession>A0A4S3KBK6</accession>
<keyword evidence="5 9" id="KW-0798">TonB box</keyword>
<dbReference type="InterPro" id="IPR037066">
    <property type="entry name" value="Plug_dom_sf"/>
</dbReference>
<evidence type="ECO:0000256" key="4">
    <source>
        <dbReference type="ARBA" id="ARBA00022692"/>
    </source>
</evidence>
<evidence type="ECO:0000259" key="12">
    <source>
        <dbReference type="Pfam" id="PF07715"/>
    </source>
</evidence>
<dbReference type="Proteomes" id="UP000306317">
    <property type="component" value="Unassembled WGS sequence"/>
</dbReference>
<proteinExistence type="inferred from homology"/>
<organism evidence="13 14">
    <name type="scientific">Rhodanobacter lindaniclasticus</name>
    <dbReference type="NCBI Taxonomy" id="75310"/>
    <lineage>
        <taxon>Bacteria</taxon>
        <taxon>Pseudomonadati</taxon>
        <taxon>Pseudomonadota</taxon>
        <taxon>Gammaproteobacteria</taxon>
        <taxon>Lysobacterales</taxon>
        <taxon>Rhodanobacteraceae</taxon>
        <taxon>Rhodanobacter</taxon>
    </lineage>
</organism>
<dbReference type="Gene3D" id="2.40.170.20">
    <property type="entry name" value="TonB-dependent receptor, beta-barrel domain"/>
    <property type="match status" value="1"/>
</dbReference>
<dbReference type="PANTHER" id="PTHR47234">
    <property type="match status" value="1"/>
</dbReference>
<dbReference type="EMBL" id="MWIO01000060">
    <property type="protein sequence ID" value="THD05767.1"/>
    <property type="molecule type" value="Genomic_DNA"/>
</dbReference>
<keyword evidence="10" id="KW-0732">Signal</keyword>
<feature type="chain" id="PRO_5020929457" evidence="10">
    <location>
        <begin position="30"/>
        <end position="981"/>
    </location>
</feature>
<evidence type="ECO:0000256" key="7">
    <source>
        <dbReference type="ARBA" id="ARBA00023237"/>
    </source>
</evidence>
<dbReference type="SUPFAM" id="SSF56935">
    <property type="entry name" value="Porins"/>
    <property type="match status" value="1"/>
</dbReference>
<evidence type="ECO:0000256" key="8">
    <source>
        <dbReference type="PROSITE-ProRule" id="PRU01360"/>
    </source>
</evidence>
<keyword evidence="14" id="KW-1185">Reference proteome</keyword>
<evidence type="ECO:0000256" key="5">
    <source>
        <dbReference type="ARBA" id="ARBA00023077"/>
    </source>
</evidence>
<evidence type="ECO:0000256" key="3">
    <source>
        <dbReference type="ARBA" id="ARBA00022452"/>
    </source>
</evidence>
<feature type="domain" description="TonB-dependent receptor-like beta-barrel" evidence="11">
    <location>
        <begin position="419"/>
        <end position="940"/>
    </location>
</feature>
<dbReference type="OrthoDB" id="6276154at2"/>
<keyword evidence="3 8" id="KW-1134">Transmembrane beta strand</keyword>
<protein>
    <submittedName>
        <fullName evidence="13">TonB-dependent receptor</fullName>
    </submittedName>
</protein>
<evidence type="ECO:0000256" key="6">
    <source>
        <dbReference type="ARBA" id="ARBA00023136"/>
    </source>
</evidence>
<comment type="similarity">
    <text evidence="8 9">Belongs to the TonB-dependent receptor family.</text>
</comment>
<keyword evidence="6 8" id="KW-0472">Membrane</keyword>
<evidence type="ECO:0000259" key="11">
    <source>
        <dbReference type="Pfam" id="PF00593"/>
    </source>
</evidence>
<evidence type="ECO:0000256" key="9">
    <source>
        <dbReference type="RuleBase" id="RU003357"/>
    </source>
</evidence>
<comment type="subcellular location">
    <subcellularLocation>
        <location evidence="1 8">Cell outer membrane</location>
        <topology evidence="1 8">Multi-pass membrane protein</topology>
    </subcellularLocation>
</comment>
<evidence type="ECO:0000256" key="2">
    <source>
        <dbReference type="ARBA" id="ARBA00022448"/>
    </source>
</evidence>
<dbReference type="PANTHER" id="PTHR47234:SF2">
    <property type="entry name" value="TONB-DEPENDENT RECEPTOR"/>
    <property type="match status" value="1"/>
</dbReference>
<sequence>MGNCVQPRLRRLPLAIAVVAAFQLAPAFAQDQAPATGASQTSSADQAEKKDVKQLESVMVTGTLLKRPEYQEMVPVQSISIEANQAAGSFGTVNLLQTAAVAMGSTQINNQFSGFVVGGGTGIQTIDLRGLGANRTLVLLDGQRPGPAGVQGQTGSGFDLNVVPEVILGNIEIVKDGSSSIYGSDAISGVVNMITKKRIDGTHMEAFWGVPQHGGGQQASTSIATGFNFDKGNIVLAAQVQEQFPLALGDRDFLSCSQDMVYGTNGQRIDREDRSILRGTKYAGCNNMLQNEVIAYWSGTRYVPSGDGSTTGPLPGMRPVTRGTYANGGQAYYEEVLNSPFYDQAWAINKNRNTSGYASSHFTFGEVTWDNQLLVNRRVTKTKGWRQFFPLVYHPVPVGSPDDASEAFGYPADEPQGIGLYQTVMPYTSNDTVINDYFYFRTGLEGGFGNSSWDWHANGTYSRSGGYYSHMGIDTRVSGDLGKAANEMPGLSTPVDYFDPGFLNGDRMGELIDAVGLPTRGHTVYKQATANALAAGNLFTLPAGDVSAAVGAEFRRYDINDTPDANNAAGYEWGYSSAQVTKGSDNVKEVFGEVGVPILSGLPGIESLTADVSGRMFKYQSVGDWSKVWKYGLVWQITPTFRARGTIGTSYRAPQLYELYLGNQSGFLDQLSIDPCIRWEDSTNDFIRANCAAIGIPGNYASTGNSSAEIFTGGGKGFLTPETSRAKSAGLVWTPSFANLSLAVDYFDYHIEGEIGTLGASDIILGCYGAQVFPNNFCDLFHRNPGTGGEAFKITDIHATFININSQRQRGYDLQANFSQDYSFGTIKAAAQVVYTIEDITQLFSSAEASGFESSNRIGYVGNPQWVGLFNASYKRGDWTVSWQGQYFGTTRNRDISDTFTYQGYTGAFRDIKADSQFLHDLSLTYDRDSWSVMFGVRNVLDKEPDLISAGVGTRVGNTPLYASQYDWFGRTFFARANYKF</sequence>
<dbReference type="PROSITE" id="PS52016">
    <property type="entry name" value="TONB_DEPENDENT_REC_3"/>
    <property type="match status" value="1"/>
</dbReference>
<dbReference type="AlphaFoldDB" id="A0A4S3KBK6"/>
<gene>
    <name evidence="13" type="ORF">B1991_16145</name>
</gene>
<keyword evidence="2 8" id="KW-0813">Transport</keyword>
<evidence type="ECO:0000313" key="14">
    <source>
        <dbReference type="Proteomes" id="UP000306317"/>
    </source>
</evidence>
<feature type="signal peptide" evidence="10">
    <location>
        <begin position="1"/>
        <end position="29"/>
    </location>
</feature>
<dbReference type="Gene3D" id="2.170.130.10">
    <property type="entry name" value="TonB-dependent receptor, plug domain"/>
    <property type="match status" value="1"/>
</dbReference>
<dbReference type="InterPro" id="IPR039426">
    <property type="entry name" value="TonB-dep_rcpt-like"/>
</dbReference>